<evidence type="ECO:0000259" key="1">
    <source>
        <dbReference type="Pfam" id="PF04536"/>
    </source>
</evidence>
<proteinExistence type="predicted"/>
<name>A0ABQ4Q452_9BURK</name>
<comment type="caution">
    <text evidence="2">The sequence shown here is derived from an EMBL/GenBank/DDBJ whole genome shotgun (WGS) entry which is preliminary data.</text>
</comment>
<dbReference type="InterPro" id="IPR007621">
    <property type="entry name" value="TPM_dom"/>
</dbReference>
<keyword evidence="3" id="KW-1185">Reference proteome</keyword>
<evidence type="ECO:0000313" key="2">
    <source>
        <dbReference type="EMBL" id="GIZ51960.1"/>
    </source>
</evidence>
<dbReference type="EMBL" id="BPMK01000008">
    <property type="protein sequence ID" value="GIZ51960.1"/>
    <property type="molecule type" value="Genomic_DNA"/>
</dbReference>
<accession>A0ABQ4Q452</accession>
<dbReference type="Proteomes" id="UP000887222">
    <property type="component" value="Unassembled WGS sequence"/>
</dbReference>
<gene>
    <name evidence="2" type="ORF">NCCP691_19740</name>
</gene>
<reference evidence="2 3" key="1">
    <citation type="journal article" date="2022" name="Int. J. Syst. Evol. Microbiol.">
        <title>Noviherbaspirillum aridicola sp. nov., isolated from an arid soil in Pakistan.</title>
        <authorList>
            <person name="Khan I.U."/>
            <person name="Saqib M."/>
            <person name="Amin A."/>
            <person name="Hussain F."/>
            <person name="Li L."/>
            <person name="Liu Y.H."/>
            <person name="Fang B.Z."/>
            <person name="Ahmed I."/>
            <person name="Li W.J."/>
        </authorList>
    </citation>
    <scope>NUCLEOTIDE SEQUENCE [LARGE SCALE GENOMIC DNA]</scope>
    <source>
        <strain evidence="2 3">NCCP-691</strain>
    </source>
</reference>
<sequence>MKTFRRLLRHLLTTGRAGKRAFPPATLQAIETAIAEGETRHRAELRLIVEPSLDLQDVLNGMSARDRARELFAQYGVWDTEENCGVLVYINLADHQVEIVADRGVGRVVTAADWQHACRTMTTGFAGGEYHRSVLAALGELNALLERHYPDDGSTRNQLADKPVML</sequence>
<dbReference type="Gene3D" id="3.10.310.50">
    <property type="match status" value="1"/>
</dbReference>
<protein>
    <submittedName>
        <fullName evidence="2">Membrane protein</fullName>
    </submittedName>
</protein>
<dbReference type="PANTHER" id="PTHR30373">
    <property type="entry name" value="UPF0603 PROTEIN YGCG"/>
    <property type="match status" value="1"/>
</dbReference>
<dbReference type="PANTHER" id="PTHR30373:SF8">
    <property type="entry name" value="BLL7265 PROTEIN"/>
    <property type="match status" value="1"/>
</dbReference>
<dbReference type="RefSeq" id="WP_220808131.1">
    <property type="nucleotide sequence ID" value="NZ_BPMK01000008.1"/>
</dbReference>
<feature type="domain" description="TPM" evidence="1">
    <location>
        <begin position="22"/>
        <end position="142"/>
    </location>
</feature>
<evidence type="ECO:0000313" key="3">
    <source>
        <dbReference type="Proteomes" id="UP000887222"/>
    </source>
</evidence>
<organism evidence="2 3">
    <name type="scientific">Noviherbaspirillum aridicola</name>
    <dbReference type="NCBI Taxonomy" id="2849687"/>
    <lineage>
        <taxon>Bacteria</taxon>
        <taxon>Pseudomonadati</taxon>
        <taxon>Pseudomonadota</taxon>
        <taxon>Betaproteobacteria</taxon>
        <taxon>Burkholderiales</taxon>
        <taxon>Oxalobacteraceae</taxon>
        <taxon>Noviherbaspirillum</taxon>
    </lineage>
</organism>
<dbReference type="Pfam" id="PF04536">
    <property type="entry name" value="TPM_phosphatase"/>
    <property type="match status" value="1"/>
</dbReference>